<dbReference type="Gene3D" id="3.30.497.10">
    <property type="entry name" value="Antithrombin, subunit I, domain 2"/>
    <property type="match status" value="1"/>
</dbReference>
<dbReference type="OrthoDB" id="671595at2759"/>
<feature type="domain" description="Serpin" evidence="3">
    <location>
        <begin position="13"/>
        <end position="265"/>
    </location>
</feature>
<dbReference type="InterPro" id="IPR000215">
    <property type="entry name" value="Serpin_fam"/>
</dbReference>
<dbReference type="InterPro" id="IPR042178">
    <property type="entry name" value="Serpin_sf_1"/>
</dbReference>
<evidence type="ECO:0000256" key="1">
    <source>
        <dbReference type="ARBA" id="ARBA00009500"/>
    </source>
</evidence>
<dbReference type="PANTHER" id="PTHR11461">
    <property type="entry name" value="SERINE PROTEASE INHIBITOR, SERPIN"/>
    <property type="match status" value="1"/>
</dbReference>
<protein>
    <submittedName>
        <fullName evidence="6">SERPIN domain-containing protein</fullName>
    </submittedName>
</protein>
<organism evidence="6">
    <name type="scientific">Echinostoma caproni</name>
    <dbReference type="NCBI Taxonomy" id="27848"/>
    <lineage>
        <taxon>Eukaryota</taxon>
        <taxon>Metazoa</taxon>
        <taxon>Spiralia</taxon>
        <taxon>Lophotrochozoa</taxon>
        <taxon>Platyhelminthes</taxon>
        <taxon>Trematoda</taxon>
        <taxon>Digenea</taxon>
        <taxon>Plagiorchiida</taxon>
        <taxon>Echinostomata</taxon>
        <taxon>Echinostomatoidea</taxon>
        <taxon>Echinostomatidae</taxon>
        <taxon>Echinostoma</taxon>
    </lineage>
</organism>
<keyword evidence="5" id="KW-1185">Reference proteome</keyword>
<proteinExistence type="inferred from homology"/>
<dbReference type="GO" id="GO:0004867">
    <property type="term" value="F:serine-type endopeptidase inhibitor activity"/>
    <property type="evidence" value="ECO:0007669"/>
    <property type="project" value="InterPro"/>
</dbReference>
<reference evidence="4 5" key="2">
    <citation type="submission" date="2018-11" db="EMBL/GenBank/DDBJ databases">
        <authorList>
            <consortium name="Pathogen Informatics"/>
        </authorList>
    </citation>
    <scope>NUCLEOTIDE SEQUENCE [LARGE SCALE GENOMIC DNA]</scope>
    <source>
        <strain evidence="4 5">Egypt</strain>
    </source>
</reference>
<dbReference type="SMART" id="SM00093">
    <property type="entry name" value="SERPIN"/>
    <property type="match status" value="1"/>
</dbReference>
<dbReference type="EMBL" id="UZAN01051773">
    <property type="protein sequence ID" value="VDP89117.1"/>
    <property type="molecule type" value="Genomic_DNA"/>
</dbReference>
<accession>A0A183AY80</accession>
<comment type="similarity">
    <text evidence="1 2">Belongs to the serpin family.</text>
</comment>
<dbReference type="AlphaFoldDB" id="A0A183AY80"/>
<sequence>MASVCQALKDFSDKLYAKVVESQGGNYHNVFVSPVSIYAAMSMVLAGSQGETKREMLSALQLAAGMSQETHHNSIGTTIRSCFESTPGVTVSVGNRLFAEQNAPINAEYKSLLLKDYQADTENVDFLADAESARKRINKWVSEQTKEKIQELFPPGSLRSDSCVAITNALYFKGSWEIAFPKEVTGQHDFYLLNGTKKKMKMMYKEDDFKSTVDEEGATAAAATGAIATFCCIMPSMQVRVVHPFFVALVYDDKIPIFMGHVLDPEEN</sequence>
<dbReference type="SUPFAM" id="SSF56574">
    <property type="entry name" value="Serpins"/>
    <property type="match status" value="1"/>
</dbReference>
<reference evidence="6" key="1">
    <citation type="submission" date="2016-06" db="UniProtKB">
        <authorList>
            <consortium name="WormBaseParasite"/>
        </authorList>
    </citation>
    <scope>IDENTIFICATION</scope>
</reference>
<dbReference type="InterPro" id="IPR023796">
    <property type="entry name" value="Serpin_dom"/>
</dbReference>
<evidence type="ECO:0000256" key="2">
    <source>
        <dbReference type="RuleBase" id="RU000411"/>
    </source>
</evidence>
<dbReference type="Pfam" id="PF00079">
    <property type="entry name" value="Serpin"/>
    <property type="match status" value="2"/>
</dbReference>
<dbReference type="Gene3D" id="2.30.39.10">
    <property type="entry name" value="Alpha-1-antitrypsin, domain 1"/>
    <property type="match status" value="2"/>
</dbReference>
<dbReference type="InterPro" id="IPR036186">
    <property type="entry name" value="Serpin_sf"/>
</dbReference>
<dbReference type="WBParaSite" id="ECPE_0001195001-mRNA-1">
    <property type="protein sequence ID" value="ECPE_0001195001-mRNA-1"/>
    <property type="gene ID" value="ECPE_0001195001"/>
</dbReference>
<gene>
    <name evidence="4" type="ORF">ECPE_LOCUS11915</name>
</gene>
<evidence type="ECO:0000313" key="4">
    <source>
        <dbReference type="EMBL" id="VDP89117.1"/>
    </source>
</evidence>
<evidence type="ECO:0000313" key="5">
    <source>
        <dbReference type="Proteomes" id="UP000272942"/>
    </source>
</evidence>
<name>A0A183AY80_9TREM</name>
<evidence type="ECO:0000313" key="6">
    <source>
        <dbReference type="WBParaSite" id="ECPE_0001195001-mRNA-1"/>
    </source>
</evidence>
<dbReference type="Proteomes" id="UP000272942">
    <property type="component" value="Unassembled WGS sequence"/>
</dbReference>
<dbReference type="PANTHER" id="PTHR11461:SF211">
    <property type="entry name" value="GH10112P-RELATED"/>
    <property type="match status" value="1"/>
</dbReference>
<evidence type="ECO:0000259" key="3">
    <source>
        <dbReference type="SMART" id="SM00093"/>
    </source>
</evidence>
<dbReference type="GO" id="GO:0005615">
    <property type="term" value="C:extracellular space"/>
    <property type="evidence" value="ECO:0007669"/>
    <property type="project" value="InterPro"/>
</dbReference>
<dbReference type="InterPro" id="IPR042185">
    <property type="entry name" value="Serpin_sf_2"/>
</dbReference>